<dbReference type="PANTHER" id="PTHR42879">
    <property type="entry name" value="3-OXOACYL-(ACYL-CARRIER-PROTEIN) REDUCTASE"/>
    <property type="match status" value="1"/>
</dbReference>
<dbReference type="Proteomes" id="UP000030832">
    <property type="component" value="Unassembled WGS sequence"/>
</dbReference>
<evidence type="ECO:0000256" key="2">
    <source>
        <dbReference type="ARBA" id="ARBA00006484"/>
    </source>
</evidence>
<dbReference type="EC" id="1.1.1.100" evidence="3 11"/>
<comment type="similarity">
    <text evidence="2 11">Belongs to the short-chain dehydrogenases/reductases (SDR) family.</text>
</comment>
<dbReference type="FunFam" id="3.40.50.720:FF:000115">
    <property type="entry name" value="3-oxoacyl-[acyl-carrier-protein] reductase FabG"/>
    <property type="match status" value="1"/>
</dbReference>
<keyword evidence="6 11" id="KW-0560">Oxidoreductase</keyword>
<dbReference type="InterPro" id="IPR020904">
    <property type="entry name" value="Sc_DH/Rdtase_CS"/>
</dbReference>
<keyword evidence="14" id="KW-1185">Reference proteome</keyword>
<dbReference type="NCBIfam" id="NF009466">
    <property type="entry name" value="PRK12826.1-2"/>
    <property type="match status" value="1"/>
</dbReference>
<dbReference type="GO" id="GO:0006633">
    <property type="term" value="P:fatty acid biosynthetic process"/>
    <property type="evidence" value="ECO:0007669"/>
    <property type="project" value="UniProtKB-UniPathway"/>
</dbReference>
<dbReference type="InterPro" id="IPR002347">
    <property type="entry name" value="SDR_fam"/>
</dbReference>
<comment type="pathway">
    <text evidence="1 11">Lipid metabolism; fatty acid biosynthesis.</text>
</comment>
<organism evidence="13 14">
    <name type="scientific">Halalkalibacter okhensis</name>
    <dbReference type="NCBI Taxonomy" id="333138"/>
    <lineage>
        <taxon>Bacteria</taxon>
        <taxon>Bacillati</taxon>
        <taxon>Bacillota</taxon>
        <taxon>Bacilli</taxon>
        <taxon>Bacillales</taxon>
        <taxon>Bacillaceae</taxon>
        <taxon>Halalkalibacter</taxon>
    </lineage>
</organism>
<dbReference type="OrthoDB" id="9803333at2"/>
<name>A0A0B0IA37_9BACI</name>
<dbReference type="CDD" id="cd05333">
    <property type="entry name" value="BKR_SDR_c"/>
    <property type="match status" value="1"/>
</dbReference>
<evidence type="ECO:0000256" key="5">
    <source>
        <dbReference type="ARBA" id="ARBA00022857"/>
    </source>
</evidence>
<comment type="caution">
    <text evidence="13">The sequence shown here is derived from an EMBL/GenBank/DDBJ whole genome shotgun (WGS) entry which is preliminary data.</text>
</comment>
<dbReference type="InterPro" id="IPR011284">
    <property type="entry name" value="3oxo_ACP_reduc"/>
</dbReference>
<dbReference type="NCBIfam" id="NF005559">
    <property type="entry name" value="PRK07231.1"/>
    <property type="match status" value="1"/>
</dbReference>
<keyword evidence="4 11" id="KW-0276">Fatty acid metabolism</keyword>
<feature type="active site" description="Proton acceptor" evidence="9">
    <location>
        <position position="154"/>
    </location>
</feature>
<dbReference type="AlphaFoldDB" id="A0A0B0IA37"/>
<dbReference type="PANTHER" id="PTHR42879:SF2">
    <property type="entry name" value="3-OXOACYL-[ACYL-CARRIER-PROTEIN] REDUCTASE FABG"/>
    <property type="match status" value="1"/>
</dbReference>
<feature type="binding site" evidence="10">
    <location>
        <begin position="12"/>
        <end position="15"/>
    </location>
    <ligand>
        <name>NADP(+)</name>
        <dbReference type="ChEBI" id="CHEBI:58349"/>
    </ligand>
</feature>
<dbReference type="NCBIfam" id="NF004198">
    <property type="entry name" value="PRK05653.1-3"/>
    <property type="match status" value="1"/>
</dbReference>
<dbReference type="UniPathway" id="UPA00094"/>
<dbReference type="NCBIfam" id="TIGR01830">
    <property type="entry name" value="3oxo_ACP_reduc"/>
    <property type="match status" value="1"/>
</dbReference>
<dbReference type="SMART" id="SM00822">
    <property type="entry name" value="PKS_KR"/>
    <property type="match status" value="1"/>
</dbReference>
<dbReference type="PRINTS" id="PR00080">
    <property type="entry name" value="SDRFAMILY"/>
</dbReference>
<evidence type="ECO:0000313" key="13">
    <source>
        <dbReference type="EMBL" id="KHF39373.1"/>
    </source>
</evidence>
<feature type="binding site" evidence="10">
    <location>
        <position position="187"/>
    </location>
    <ligand>
        <name>NADP(+)</name>
        <dbReference type="ChEBI" id="CHEBI:58349"/>
    </ligand>
</feature>
<dbReference type="Gene3D" id="3.40.50.720">
    <property type="entry name" value="NAD(P)-binding Rossmann-like Domain"/>
    <property type="match status" value="1"/>
</dbReference>
<sequence>MKLKNKVAIITGAARGIGMATAVKFSKEGAKVVIADVNELDIKRSVESIKELGGEAIGIKVDVTKRKEVDELINNTVHQYGRIDVVVNNAGITQDAQLLKMSEEQWDKVIDVNLKGVFNIAQAVGNVMKEQKSGVILNASSVVGTYGNFGQTNYAAAKWGVNGMTKTWAKELGRYGIRVNAVAPGFIETPMIDKIPKNVIDMMKEKSLLNEVGSPEDIANGYAFLASDEAKFITGTILSIDGGLVI</sequence>
<reference evidence="13 14" key="1">
    <citation type="submission" date="2014-09" db="EMBL/GenBank/DDBJ databases">
        <title>Genome sequencing and annotation of Bacillus Okhensis strain Kh10-101T.</title>
        <authorList>
            <person name="Prakash J.S."/>
        </authorList>
    </citation>
    <scope>NUCLEOTIDE SEQUENCE [LARGE SCALE GENOMIC DNA]</scope>
    <source>
        <strain evidence="14">Kh10-101T</strain>
    </source>
</reference>
<evidence type="ECO:0000256" key="8">
    <source>
        <dbReference type="ARBA" id="ARBA00048508"/>
    </source>
</evidence>
<dbReference type="RefSeq" id="WP_034630755.1">
    <property type="nucleotide sequence ID" value="NZ_JRJU01000020.1"/>
</dbReference>
<dbReference type="InterPro" id="IPR050259">
    <property type="entry name" value="SDR"/>
</dbReference>
<dbReference type="eggNOG" id="COG1028">
    <property type="taxonomic scope" value="Bacteria"/>
</dbReference>
<comment type="function">
    <text evidence="11">Catalyzes the NADPH-dependent reduction of beta-ketoacyl-ACP substrates to beta-hydroxyacyl-ACP products, the first reductive step in the elongation cycle of fatty acid biosynthesis.</text>
</comment>
<evidence type="ECO:0000256" key="11">
    <source>
        <dbReference type="RuleBase" id="RU366074"/>
    </source>
</evidence>
<comment type="catalytic activity">
    <reaction evidence="8 11">
        <text>a (3R)-hydroxyacyl-[ACP] + NADP(+) = a 3-oxoacyl-[ACP] + NADPH + H(+)</text>
        <dbReference type="Rhea" id="RHEA:17397"/>
        <dbReference type="Rhea" id="RHEA-COMP:9916"/>
        <dbReference type="Rhea" id="RHEA-COMP:9945"/>
        <dbReference type="ChEBI" id="CHEBI:15378"/>
        <dbReference type="ChEBI" id="CHEBI:57783"/>
        <dbReference type="ChEBI" id="CHEBI:58349"/>
        <dbReference type="ChEBI" id="CHEBI:78776"/>
        <dbReference type="ChEBI" id="CHEBI:78827"/>
        <dbReference type="EC" id="1.1.1.100"/>
    </reaction>
</comment>
<dbReference type="SUPFAM" id="SSF51735">
    <property type="entry name" value="NAD(P)-binding Rossmann-fold domains"/>
    <property type="match status" value="1"/>
</dbReference>
<comment type="subunit">
    <text evidence="11">Homotetramer.</text>
</comment>
<evidence type="ECO:0000256" key="7">
    <source>
        <dbReference type="ARBA" id="ARBA00023160"/>
    </source>
</evidence>
<dbReference type="PROSITE" id="PS00061">
    <property type="entry name" value="ADH_SHORT"/>
    <property type="match status" value="1"/>
</dbReference>
<dbReference type="InterPro" id="IPR036291">
    <property type="entry name" value="NAD(P)-bd_dom_sf"/>
</dbReference>
<dbReference type="Pfam" id="PF13561">
    <property type="entry name" value="adh_short_C2"/>
    <property type="match status" value="1"/>
</dbReference>
<keyword evidence="11" id="KW-0444">Lipid biosynthesis</keyword>
<dbReference type="GO" id="GO:0004316">
    <property type="term" value="F:3-oxoacyl-[acyl-carrier-protein] reductase (NADPH) activity"/>
    <property type="evidence" value="ECO:0007669"/>
    <property type="project" value="UniProtKB-UniRule"/>
</dbReference>
<evidence type="ECO:0000259" key="12">
    <source>
        <dbReference type="SMART" id="SM00822"/>
    </source>
</evidence>
<feature type="binding site" evidence="10">
    <location>
        <begin position="154"/>
        <end position="158"/>
    </location>
    <ligand>
        <name>NADP(+)</name>
        <dbReference type="ChEBI" id="CHEBI:58349"/>
    </ligand>
</feature>
<accession>A0A0B0IA37</accession>
<dbReference type="STRING" id="333138.LQ50_15915"/>
<evidence type="ECO:0000256" key="6">
    <source>
        <dbReference type="ARBA" id="ARBA00023002"/>
    </source>
</evidence>
<dbReference type="GO" id="GO:0051287">
    <property type="term" value="F:NAD binding"/>
    <property type="evidence" value="ECO:0007669"/>
    <property type="project" value="UniProtKB-UniRule"/>
</dbReference>
<dbReference type="PRINTS" id="PR00081">
    <property type="entry name" value="GDHRDH"/>
</dbReference>
<evidence type="ECO:0000256" key="10">
    <source>
        <dbReference type="PIRSR" id="PIRSR611284-2"/>
    </source>
</evidence>
<feature type="binding site" evidence="10">
    <location>
        <position position="89"/>
    </location>
    <ligand>
        <name>NADP(+)</name>
        <dbReference type="ChEBI" id="CHEBI:58349"/>
    </ligand>
</feature>
<keyword evidence="5 10" id="KW-0521">NADP</keyword>
<dbReference type="EMBL" id="JRJU01000020">
    <property type="protein sequence ID" value="KHF39373.1"/>
    <property type="molecule type" value="Genomic_DNA"/>
</dbReference>
<evidence type="ECO:0000256" key="4">
    <source>
        <dbReference type="ARBA" id="ARBA00022832"/>
    </source>
</evidence>
<protein>
    <recommendedName>
        <fullName evidence="3 11">3-oxoacyl-[acyl-carrier-protein] reductase</fullName>
        <ecNumber evidence="3 11">1.1.1.100</ecNumber>
    </recommendedName>
</protein>
<dbReference type="InterPro" id="IPR057326">
    <property type="entry name" value="KR_dom"/>
</dbReference>
<evidence type="ECO:0000256" key="1">
    <source>
        <dbReference type="ARBA" id="ARBA00005194"/>
    </source>
</evidence>
<feature type="domain" description="Ketoreductase" evidence="12">
    <location>
        <begin position="6"/>
        <end position="185"/>
    </location>
</feature>
<evidence type="ECO:0000256" key="3">
    <source>
        <dbReference type="ARBA" id="ARBA00012948"/>
    </source>
</evidence>
<proteinExistence type="inferred from homology"/>
<evidence type="ECO:0000256" key="9">
    <source>
        <dbReference type="PIRSR" id="PIRSR611284-1"/>
    </source>
</evidence>
<evidence type="ECO:0000313" key="14">
    <source>
        <dbReference type="Proteomes" id="UP000030832"/>
    </source>
</evidence>
<keyword evidence="7 11" id="KW-0275">Fatty acid biosynthesis</keyword>
<keyword evidence="11" id="KW-0443">Lipid metabolism</keyword>
<gene>
    <name evidence="13" type="ORF">LQ50_15915</name>
</gene>